<comment type="caution">
    <text evidence="2">The sequence shown here is derived from an EMBL/GenBank/DDBJ whole genome shotgun (WGS) entry which is preliminary data.</text>
</comment>
<dbReference type="EMBL" id="NAJO01000011">
    <property type="protein sequence ID" value="OQO08992.1"/>
    <property type="molecule type" value="Genomic_DNA"/>
</dbReference>
<evidence type="ECO:0000313" key="3">
    <source>
        <dbReference type="Proteomes" id="UP000192596"/>
    </source>
</evidence>
<reference evidence="3" key="1">
    <citation type="submission" date="2017-03" db="EMBL/GenBank/DDBJ databases">
        <title>Genomes of endolithic fungi from Antarctica.</title>
        <authorList>
            <person name="Coleine C."/>
            <person name="Masonjones S."/>
            <person name="Stajich J.E."/>
        </authorList>
    </citation>
    <scope>NUCLEOTIDE SEQUENCE [LARGE SCALE GENOMIC DNA]</scope>
    <source>
        <strain evidence="3">CCFEE 5527</strain>
    </source>
</reference>
<dbReference type="Proteomes" id="UP000192596">
    <property type="component" value="Unassembled WGS sequence"/>
</dbReference>
<keyword evidence="3" id="KW-1185">Reference proteome</keyword>
<dbReference type="AlphaFoldDB" id="A0A1V8TCQ3"/>
<proteinExistence type="predicted"/>
<dbReference type="InParanoid" id="A0A1V8TCQ3"/>
<feature type="chain" id="PRO_5012777030" description="Cyanovirin-N domain-containing protein" evidence="1">
    <location>
        <begin position="20"/>
        <end position="132"/>
    </location>
</feature>
<organism evidence="2 3">
    <name type="scientific">Cryoendolithus antarcticus</name>
    <dbReference type="NCBI Taxonomy" id="1507870"/>
    <lineage>
        <taxon>Eukaryota</taxon>
        <taxon>Fungi</taxon>
        <taxon>Dikarya</taxon>
        <taxon>Ascomycota</taxon>
        <taxon>Pezizomycotina</taxon>
        <taxon>Dothideomycetes</taxon>
        <taxon>Dothideomycetidae</taxon>
        <taxon>Cladosporiales</taxon>
        <taxon>Cladosporiaceae</taxon>
        <taxon>Cryoendolithus</taxon>
    </lineage>
</organism>
<evidence type="ECO:0008006" key="4">
    <source>
        <dbReference type="Google" id="ProtNLM"/>
    </source>
</evidence>
<dbReference type="OrthoDB" id="3828405at2759"/>
<sequence>MKPSTILPILILLFPQALAATDYQNAMTCGQRFPRINGAIEKFCYKKNTSGVVTNDLVIPSAYASIGSMFYGLRGNKLVVQITGQCSPAQWVPAQWCLSQFHEMCAQASHPLGWTWRNYGNYGCQRFEIKGG</sequence>
<protein>
    <recommendedName>
        <fullName evidence="4">Cyanovirin-N domain-containing protein</fullName>
    </recommendedName>
</protein>
<accession>A0A1V8TCQ3</accession>
<keyword evidence="1" id="KW-0732">Signal</keyword>
<evidence type="ECO:0000313" key="2">
    <source>
        <dbReference type="EMBL" id="OQO08992.1"/>
    </source>
</evidence>
<gene>
    <name evidence="2" type="ORF">B0A48_05882</name>
</gene>
<name>A0A1V8TCQ3_9PEZI</name>
<feature type="signal peptide" evidence="1">
    <location>
        <begin position="1"/>
        <end position="19"/>
    </location>
</feature>
<evidence type="ECO:0000256" key="1">
    <source>
        <dbReference type="SAM" id="SignalP"/>
    </source>
</evidence>